<organism evidence="2 3">
    <name type="scientific">Viridibacillus arenosi FSL R5-213</name>
    <dbReference type="NCBI Taxonomy" id="1227360"/>
    <lineage>
        <taxon>Bacteria</taxon>
        <taxon>Bacillati</taxon>
        <taxon>Bacillota</taxon>
        <taxon>Bacilli</taxon>
        <taxon>Bacillales</taxon>
        <taxon>Caryophanaceae</taxon>
        <taxon>Viridibacillus</taxon>
    </lineage>
</organism>
<feature type="transmembrane region" description="Helical" evidence="1">
    <location>
        <begin position="50"/>
        <end position="73"/>
    </location>
</feature>
<comment type="caution">
    <text evidence="2">The sequence shown here is derived from an EMBL/GenBank/DDBJ whole genome shotgun (WGS) entry which is preliminary data.</text>
</comment>
<evidence type="ECO:0000256" key="1">
    <source>
        <dbReference type="SAM" id="Phobius"/>
    </source>
</evidence>
<dbReference type="EMBL" id="ASQA01000028">
    <property type="protein sequence ID" value="ETT84152.1"/>
    <property type="molecule type" value="Genomic_DNA"/>
</dbReference>
<dbReference type="eggNOG" id="ENOG502ZPA8">
    <property type="taxonomic scope" value="Bacteria"/>
</dbReference>
<name>W4EVQ2_9BACL</name>
<keyword evidence="1" id="KW-0812">Transmembrane</keyword>
<sequence>MKLKETKILLLLSFITTCIISIIPSIGIRYEGDYRFYGFPADIFGLYGNGSYSLAILGLIFDLIFFYVIFLLLSKLFSKLSSQLKNHK</sequence>
<dbReference type="Proteomes" id="UP000019062">
    <property type="component" value="Unassembled WGS sequence"/>
</dbReference>
<feature type="transmembrane region" description="Helical" evidence="1">
    <location>
        <begin position="9"/>
        <end position="30"/>
    </location>
</feature>
<keyword evidence="1" id="KW-0472">Membrane</keyword>
<evidence type="ECO:0000313" key="3">
    <source>
        <dbReference type="Proteomes" id="UP000019062"/>
    </source>
</evidence>
<accession>W4EVQ2</accession>
<reference evidence="2 3" key="1">
    <citation type="journal article" date="2014" name="BMC Genomics">
        <title>Genomic comparison of sporeforming bacilli isolated from milk.</title>
        <authorList>
            <person name="Moreno Switt A.I."/>
            <person name="Andrus A.D."/>
            <person name="Ranieri M.L."/>
            <person name="Orsi R.H."/>
            <person name="Ivy R."/>
            <person name="den Bakker H.C."/>
            <person name="Martin N.H."/>
            <person name="Wiedmann M."/>
            <person name="Boor K.J."/>
        </authorList>
    </citation>
    <scope>NUCLEOTIDE SEQUENCE [LARGE SCALE GENOMIC DNA]</scope>
    <source>
        <strain evidence="2 3">FSL R5-213</strain>
    </source>
</reference>
<protein>
    <submittedName>
        <fullName evidence="2">Uncharacterized protein</fullName>
    </submittedName>
</protein>
<dbReference type="AlphaFoldDB" id="W4EVQ2"/>
<gene>
    <name evidence="2" type="ORF">C176_12328</name>
</gene>
<keyword evidence="1" id="KW-1133">Transmembrane helix</keyword>
<proteinExistence type="predicted"/>
<evidence type="ECO:0000313" key="2">
    <source>
        <dbReference type="EMBL" id="ETT84152.1"/>
    </source>
</evidence>
<keyword evidence="3" id="KW-1185">Reference proteome</keyword>